<evidence type="ECO:0000256" key="1">
    <source>
        <dbReference type="ARBA" id="ARBA00023015"/>
    </source>
</evidence>
<dbReference type="PANTHER" id="PTHR30146:SF138">
    <property type="entry name" value="TRANSCRIPTIONAL REGULATORY PROTEIN"/>
    <property type="match status" value="1"/>
</dbReference>
<dbReference type="PROSITE" id="PS50932">
    <property type="entry name" value="HTH_LACI_2"/>
    <property type="match status" value="1"/>
</dbReference>
<keyword evidence="6" id="KW-1185">Reference proteome</keyword>
<dbReference type="Pfam" id="PF00356">
    <property type="entry name" value="LacI"/>
    <property type="match status" value="1"/>
</dbReference>
<keyword evidence="3" id="KW-0804">Transcription</keyword>
<evidence type="ECO:0000259" key="4">
    <source>
        <dbReference type="PROSITE" id="PS50932"/>
    </source>
</evidence>
<protein>
    <submittedName>
        <fullName evidence="5">LacI family DNA-binding transcriptional regulator</fullName>
    </submittedName>
</protein>
<dbReference type="InterPro" id="IPR000843">
    <property type="entry name" value="HTH_LacI"/>
</dbReference>
<dbReference type="SUPFAM" id="SSF53822">
    <property type="entry name" value="Periplasmic binding protein-like I"/>
    <property type="match status" value="1"/>
</dbReference>
<dbReference type="AlphaFoldDB" id="A0A9X3UFV2"/>
<dbReference type="InterPro" id="IPR046335">
    <property type="entry name" value="LacI/GalR-like_sensor"/>
</dbReference>
<evidence type="ECO:0000313" key="6">
    <source>
        <dbReference type="Proteomes" id="UP001151234"/>
    </source>
</evidence>
<dbReference type="PRINTS" id="PR00036">
    <property type="entry name" value="HTHLACI"/>
</dbReference>
<proteinExistence type="predicted"/>
<dbReference type="SMART" id="SM00354">
    <property type="entry name" value="HTH_LACI"/>
    <property type="match status" value="1"/>
</dbReference>
<dbReference type="RefSeq" id="WP_267989198.1">
    <property type="nucleotide sequence ID" value="NZ_JAPJZI010000001.1"/>
</dbReference>
<dbReference type="InterPro" id="IPR010982">
    <property type="entry name" value="Lambda_DNA-bd_dom_sf"/>
</dbReference>
<sequence>MRKPLQPKNDRNATSIFDVAREAGVSTASVSRVLNAPNRTKQKTRTAVQEAIKKLGYIPNGAARALSSRNSRVIGAIIPTIDNSIFATGIQALQSYLHTKGYFLLLGSSNYEPELEYELCQNFLVQQVAGIIMMGNTHLPECVQMLKREHTPFVNTGTYDTDGSFCVGFDNSKAAALATKYLVDLGHREFGMIAGIAKDNDRAAQRIEGVRKELSKHGIEMPPRRILERRYEIDEGGAAFRHLMSHPEPPTAIICGNDVLGFGAILEANNSGIDIPRQVSVIGFDDLVLSKHLKPSLSTIQIPTEEMWCRAADTLLARLERLEAPRAIEIDVSLVVRESTGVPPSD</sequence>
<name>A0A9X3UFV2_9HYPH</name>
<dbReference type="GO" id="GO:0003700">
    <property type="term" value="F:DNA-binding transcription factor activity"/>
    <property type="evidence" value="ECO:0007669"/>
    <property type="project" value="TreeGrafter"/>
</dbReference>
<organism evidence="5 6">
    <name type="scientific">Hoeflea prorocentri</name>
    <dbReference type="NCBI Taxonomy" id="1922333"/>
    <lineage>
        <taxon>Bacteria</taxon>
        <taxon>Pseudomonadati</taxon>
        <taxon>Pseudomonadota</taxon>
        <taxon>Alphaproteobacteria</taxon>
        <taxon>Hyphomicrobiales</taxon>
        <taxon>Rhizobiaceae</taxon>
        <taxon>Hoeflea</taxon>
    </lineage>
</organism>
<keyword evidence="1" id="KW-0805">Transcription regulation</keyword>
<gene>
    <name evidence="5" type="ORF">OQ273_04085</name>
</gene>
<dbReference type="Gene3D" id="1.10.260.40">
    <property type="entry name" value="lambda repressor-like DNA-binding domains"/>
    <property type="match status" value="1"/>
</dbReference>
<feature type="domain" description="HTH lacI-type" evidence="4">
    <location>
        <begin position="14"/>
        <end position="68"/>
    </location>
</feature>
<evidence type="ECO:0000256" key="3">
    <source>
        <dbReference type="ARBA" id="ARBA00023163"/>
    </source>
</evidence>
<evidence type="ECO:0000256" key="2">
    <source>
        <dbReference type="ARBA" id="ARBA00023125"/>
    </source>
</evidence>
<dbReference type="InterPro" id="IPR028082">
    <property type="entry name" value="Peripla_BP_I"/>
</dbReference>
<dbReference type="SUPFAM" id="SSF47413">
    <property type="entry name" value="lambda repressor-like DNA-binding domains"/>
    <property type="match status" value="1"/>
</dbReference>
<keyword evidence="2 5" id="KW-0238">DNA-binding</keyword>
<dbReference type="CDD" id="cd01392">
    <property type="entry name" value="HTH_LacI"/>
    <property type="match status" value="1"/>
</dbReference>
<evidence type="ECO:0000313" key="5">
    <source>
        <dbReference type="EMBL" id="MDA5397746.1"/>
    </source>
</evidence>
<dbReference type="CDD" id="cd06273">
    <property type="entry name" value="PBP1_LacI-like"/>
    <property type="match status" value="1"/>
</dbReference>
<accession>A0A9X3UFV2</accession>
<dbReference type="GO" id="GO:0000976">
    <property type="term" value="F:transcription cis-regulatory region binding"/>
    <property type="evidence" value="ECO:0007669"/>
    <property type="project" value="TreeGrafter"/>
</dbReference>
<dbReference type="PROSITE" id="PS00356">
    <property type="entry name" value="HTH_LACI_1"/>
    <property type="match status" value="1"/>
</dbReference>
<dbReference type="Gene3D" id="3.40.50.2300">
    <property type="match status" value="2"/>
</dbReference>
<dbReference type="EMBL" id="JAPJZI010000001">
    <property type="protein sequence ID" value="MDA5397746.1"/>
    <property type="molecule type" value="Genomic_DNA"/>
</dbReference>
<dbReference type="Pfam" id="PF13377">
    <property type="entry name" value="Peripla_BP_3"/>
    <property type="match status" value="1"/>
</dbReference>
<dbReference type="PANTHER" id="PTHR30146">
    <property type="entry name" value="LACI-RELATED TRANSCRIPTIONAL REPRESSOR"/>
    <property type="match status" value="1"/>
</dbReference>
<dbReference type="Proteomes" id="UP001151234">
    <property type="component" value="Unassembled WGS sequence"/>
</dbReference>
<comment type="caution">
    <text evidence="5">The sequence shown here is derived from an EMBL/GenBank/DDBJ whole genome shotgun (WGS) entry which is preliminary data.</text>
</comment>
<reference evidence="5" key="1">
    <citation type="submission" date="2022-11" db="EMBL/GenBank/DDBJ databases">
        <title>Draft genome sequence of Hoeflea poritis E7-10 and Hoeflea prorocentri PM5-8, separated from scleractinian coral Porites lutea and marine dinoflagellate.</title>
        <authorList>
            <person name="Zhang G."/>
            <person name="Wei Q."/>
            <person name="Cai L."/>
        </authorList>
    </citation>
    <scope>NUCLEOTIDE SEQUENCE</scope>
    <source>
        <strain evidence="5">PM5-8</strain>
    </source>
</reference>